<name>A0ABQ5D115_9ASTR</name>
<sequence>MTALKFASLDNMVAFLDKPTESDGFEQIVYFLNEHSIKYALTVNPIIYTSCIDQFWTTTKVKTINEEVQIQALVDKKKVIVTEISVRSDLQLEDAKDPRILEGQATQTVITHNAAYQADDLDAYDSDCDELNTTKVALMVNLSHYGSDALFEVHNHDNVNNDMTNQVMQAMSSSEQLNVVNHSETEKTSNSNIIPYSQYLIELQQVAV</sequence>
<dbReference type="EMBL" id="BQNB010014838">
    <property type="protein sequence ID" value="GJT32981.1"/>
    <property type="molecule type" value="Genomic_DNA"/>
</dbReference>
<evidence type="ECO:0000313" key="2">
    <source>
        <dbReference type="Proteomes" id="UP001151760"/>
    </source>
</evidence>
<evidence type="ECO:0008006" key="3">
    <source>
        <dbReference type="Google" id="ProtNLM"/>
    </source>
</evidence>
<comment type="caution">
    <text evidence="1">The sequence shown here is derived from an EMBL/GenBank/DDBJ whole genome shotgun (WGS) entry which is preliminary data.</text>
</comment>
<gene>
    <name evidence="1" type="ORF">Tco_0923400</name>
</gene>
<protein>
    <recommendedName>
        <fullName evidence="3">Xylulose kinase-1</fullName>
    </recommendedName>
</protein>
<keyword evidence="2" id="KW-1185">Reference proteome</keyword>
<evidence type="ECO:0000313" key="1">
    <source>
        <dbReference type="EMBL" id="GJT32981.1"/>
    </source>
</evidence>
<dbReference type="Proteomes" id="UP001151760">
    <property type="component" value="Unassembled WGS sequence"/>
</dbReference>
<proteinExistence type="predicted"/>
<organism evidence="1 2">
    <name type="scientific">Tanacetum coccineum</name>
    <dbReference type="NCBI Taxonomy" id="301880"/>
    <lineage>
        <taxon>Eukaryota</taxon>
        <taxon>Viridiplantae</taxon>
        <taxon>Streptophyta</taxon>
        <taxon>Embryophyta</taxon>
        <taxon>Tracheophyta</taxon>
        <taxon>Spermatophyta</taxon>
        <taxon>Magnoliopsida</taxon>
        <taxon>eudicotyledons</taxon>
        <taxon>Gunneridae</taxon>
        <taxon>Pentapetalae</taxon>
        <taxon>asterids</taxon>
        <taxon>campanulids</taxon>
        <taxon>Asterales</taxon>
        <taxon>Asteraceae</taxon>
        <taxon>Asteroideae</taxon>
        <taxon>Anthemideae</taxon>
        <taxon>Anthemidinae</taxon>
        <taxon>Tanacetum</taxon>
    </lineage>
</organism>
<reference evidence="1" key="1">
    <citation type="journal article" date="2022" name="Int. J. Mol. Sci.">
        <title>Draft Genome of Tanacetum Coccineum: Genomic Comparison of Closely Related Tanacetum-Family Plants.</title>
        <authorList>
            <person name="Yamashiro T."/>
            <person name="Shiraishi A."/>
            <person name="Nakayama K."/>
            <person name="Satake H."/>
        </authorList>
    </citation>
    <scope>NUCLEOTIDE SEQUENCE</scope>
</reference>
<accession>A0ABQ5D115</accession>
<reference evidence="1" key="2">
    <citation type="submission" date="2022-01" db="EMBL/GenBank/DDBJ databases">
        <authorList>
            <person name="Yamashiro T."/>
            <person name="Shiraishi A."/>
            <person name="Satake H."/>
            <person name="Nakayama K."/>
        </authorList>
    </citation>
    <scope>NUCLEOTIDE SEQUENCE</scope>
</reference>